<organism evidence="1 2">
    <name type="scientific">Platanthera zijinensis</name>
    <dbReference type="NCBI Taxonomy" id="2320716"/>
    <lineage>
        <taxon>Eukaryota</taxon>
        <taxon>Viridiplantae</taxon>
        <taxon>Streptophyta</taxon>
        <taxon>Embryophyta</taxon>
        <taxon>Tracheophyta</taxon>
        <taxon>Spermatophyta</taxon>
        <taxon>Magnoliopsida</taxon>
        <taxon>Liliopsida</taxon>
        <taxon>Asparagales</taxon>
        <taxon>Orchidaceae</taxon>
        <taxon>Orchidoideae</taxon>
        <taxon>Orchideae</taxon>
        <taxon>Orchidinae</taxon>
        <taxon>Platanthera</taxon>
    </lineage>
</organism>
<protein>
    <submittedName>
        <fullName evidence="1">Uncharacterized protein</fullName>
    </submittedName>
</protein>
<dbReference type="AlphaFoldDB" id="A0AAP0BZ81"/>
<dbReference type="Proteomes" id="UP001418222">
    <property type="component" value="Unassembled WGS sequence"/>
</dbReference>
<gene>
    <name evidence="1" type="ORF">KSP39_PZI002477</name>
</gene>
<reference evidence="1 2" key="1">
    <citation type="journal article" date="2022" name="Nat. Plants">
        <title>Genomes of leafy and leafless Platanthera orchids illuminate the evolution of mycoheterotrophy.</title>
        <authorList>
            <person name="Li M.H."/>
            <person name="Liu K.W."/>
            <person name="Li Z."/>
            <person name="Lu H.C."/>
            <person name="Ye Q.L."/>
            <person name="Zhang D."/>
            <person name="Wang J.Y."/>
            <person name="Li Y.F."/>
            <person name="Zhong Z.M."/>
            <person name="Liu X."/>
            <person name="Yu X."/>
            <person name="Liu D.K."/>
            <person name="Tu X.D."/>
            <person name="Liu B."/>
            <person name="Hao Y."/>
            <person name="Liao X.Y."/>
            <person name="Jiang Y.T."/>
            <person name="Sun W.H."/>
            <person name="Chen J."/>
            <person name="Chen Y.Q."/>
            <person name="Ai Y."/>
            <person name="Zhai J.W."/>
            <person name="Wu S.S."/>
            <person name="Zhou Z."/>
            <person name="Hsiao Y.Y."/>
            <person name="Wu W.L."/>
            <person name="Chen Y.Y."/>
            <person name="Lin Y.F."/>
            <person name="Hsu J.L."/>
            <person name="Li C.Y."/>
            <person name="Wang Z.W."/>
            <person name="Zhao X."/>
            <person name="Zhong W.Y."/>
            <person name="Ma X.K."/>
            <person name="Ma L."/>
            <person name="Huang J."/>
            <person name="Chen G.Z."/>
            <person name="Huang M.Z."/>
            <person name="Huang L."/>
            <person name="Peng D.H."/>
            <person name="Luo Y.B."/>
            <person name="Zou S.Q."/>
            <person name="Chen S.P."/>
            <person name="Lan S."/>
            <person name="Tsai W.C."/>
            <person name="Van de Peer Y."/>
            <person name="Liu Z.J."/>
        </authorList>
    </citation>
    <scope>NUCLEOTIDE SEQUENCE [LARGE SCALE GENOMIC DNA]</scope>
    <source>
        <strain evidence="1">Lor287</strain>
    </source>
</reference>
<dbReference type="EMBL" id="JBBWWQ010000002">
    <property type="protein sequence ID" value="KAK8954736.1"/>
    <property type="molecule type" value="Genomic_DNA"/>
</dbReference>
<evidence type="ECO:0000313" key="2">
    <source>
        <dbReference type="Proteomes" id="UP001418222"/>
    </source>
</evidence>
<evidence type="ECO:0000313" key="1">
    <source>
        <dbReference type="EMBL" id="KAK8954736.1"/>
    </source>
</evidence>
<proteinExistence type="predicted"/>
<name>A0AAP0BZ81_9ASPA</name>
<accession>A0AAP0BZ81</accession>
<keyword evidence="2" id="KW-1185">Reference proteome</keyword>
<sequence>MRYYFLKILYSFFCNERGELIFKIHFFLQYSFQLIGLASLGLLQEPSLMTVALLAHKFRITFTTSIRYVVVFDTSPIRVPSLFIIRV</sequence>
<comment type="caution">
    <text evidence="1">The sequence shown here is derived from an EMBL/GenBank/DDBJ whole genome shotgun (WGS) entry which is preliminary data.</text>
</comment>